<dbReference type="EMBL" id="KZ821617">
    <property type="protein sequence ID" value="PYH72344.1"/>
    <property type="molecule type" value="Genomic_DNA"/>
</dbReference>
<protein>
    <submittedName>
        <fullName evidence="2">Uncharacterized protein</fullName>
    </submittedName>
</protein>
<dbReference type="RefSeq" id="XP_025566138.1">
    <property type="nucleotide sequence ID" value="XM_025701933.1"/>
</dbReference>
<name>A0A319BJD2_ASPVC</name>
<dbReference type="GeneID" id="37206525"/>
<proteinExistence type="predicted"/>
<keyword evidence="1" id="KW-1133">Transmembrane helix</keyword>
<sequence>MGYTNISMRTVLITSTYVGYGILLIGVCSMSYVCRFVCTRGMKYVCIVCMYGVVSGIDEKFQFASYIHSQEIHESNASPRHAKSDTLIEIRCFDWRKDGTSRGGQES</sequence>
<gene>
    <name evidence="2" type="ORF">BO88DRAFT_211507</name>
</gene>
<keyword evidence="3" id="KW-1185">Reference proteome</keyword>
<accession>A0A319BJD2</accession>
<keyword evidence="1" id="KW-0472">Membrane</keyword>
<keyword evidence="1" id="KW-0812">Transmembrane</keyword>
<organism evidence="2 3">
    <name type="scientific">Aspergillus vadensis (strain CBS 113365 / IMI 142717 / IBT 24658)</name>
    <dbReference type="NCBI Taxonomy" id="1448311"/>
    <lineage>
        <taxon>Eukaryota</taxon>
        <taxon>Fungi</taxon>
        <taxon>Dikarya</taxon>
        <taxon>Ascomycota</taxon>
        <taxon>Pezizomycotina</taxon>
        <taxon>Eurotiomycetes</taxon>
        <taxon>Eurotiomycetidae</taxon>
        <taxon>Eurotiales</taxon>
        <taxon>Aspergillaceae</taxon>
        <taxon>Aspergillus</taxon>
        <taxon>Aspergillus subgen. Circumdati</taxon>
    </lineage>
</organism>
<reference evidence="2" key="1">
    <citation type="submission" date="2016-12" db="EMBL/GenBank/DDBJ databases">
        <title>The genomes of Aspergillus section Nigri reveals drivers in fungal speciation.</title>
        <authorList>
            <consortium name="DOE Joint Genome Institute"/>
            <person name="Vesth T.C."/>
            <person name="Nybo J."/>
            <person name="Theobald S."/>
            <person name="Brandl J."/>
            <person name="Frisvad J.C."/>
            <person name="Nielsen K.F."/>
            <person name="Lyhne E.K."/>
            <person name="Kogle M.E."/>
            <person name="Kuo A."/>
            <person name="Riley R."/>
            <person name="Clum A."/>
            <person name="Nolan M."/>
            <person name="Lipzen A."/>
            <person name="Salamov A."/>
            <person name="Henrissat B."/>
            <person name="Wiebenga A."/>
            <person name="De Vries R.P."/>
            <person name="Grigoriev I.V."/>
            <person name="Mortensen U.H."/>
            <person name="Andersen M.R."/>
            <person name="Baker S.E."/>
        </authorList>
    </citation>
    <scope>NUCLEOTIDE SEQUENCE [LARGE SCALE GENOMIC DNA]</scope>
    <source>
        <strain evidence="2">CBS 113365</strain>
    </source>
</reference>
<evidence type="ECO:0000313" key="2">
    <source>
        <dbReference type="EMBL" id="PYH72344.1"/>
    </source>
</evidence>
<dbReference type="AlphaFoldDB" id="A0A319BJD2"/>
<feature type="transmembrane region" description="Helical" evidence="1">
    <location>
        <begin position="12"/>
        <end position="34"/>
    </location>
</feature>
<evidence type="ECO:0000313" key="3">
    <source>
        <dbReference type="Proteomes" id="UP000248405"/>
    </source>
</evidence>
<evidence type="ECO:0000256" key="1">
    <source>
        <dbReference type="SAM" id="Phobius"/>
    </source>
</evidence>
<dbReference type="Proteomes" id="UP000248405">
    <property type="component" value="Unassembled WGS sequence"/>
</dbReference>